<evidence type="ECO:0000313" key="3">
    <source>
        <dbReference type="EMBL" id="CAD9519836.1"/>
    </source>
</evidence>
<feature type="region of interest" description="Disordered" evidence="1">
    <location>
        <begin position="70"/>
        <end position="131"/>
    </location>
</feature>
<feature type="compositionally biased region" description="Low complexity" evidence="1">
    <location>
        <begin position="97"/>
        <end position="110"/>
    </location>
</feature>
<keyword evidence="2" id="KW-0472">Membrane</keyword>
<accession>A0A7S2III6</accession>
<evidence type="ECO:0000256" key="2">
    <source>
        <dbReference type="SAM" id="Phobius"/>
    </source>
</evidence>
<reference evidence="3" key="1">
    <citation type="submission" date="2021-01" db="EMBL/GenBank/DDBJ databases">
        <authorList>
            <person name="Corre E."/>
            <person name="Pelletier E."/>
            <person name="Niang G."/>
            <person name="Scheremetjew M."/>
            <person name="Finn R."/>
            <person name="Kale V."/>
            <person name="Holt S."/>
            <person name="Cochrane G."/>
            <person name="Meng A."/>
            <person name="Brown T."/>
            <person name="Cohen L."/>
        </authorList>
    </citation>
    <scope>NUCLEOTIDE SEQUENCE</scope>
    <source>
        <strain evidence="3">CCMP826</strain>
    </source>
</reference>
<feature type="transmembrane region" description="Helical" evidence="2">
    <location>
        <begin position="20"/>
        <end position="40"/>
    </location>
</feature>
<proteinExistence type="predicted"/>
<keyword evidence="2" id="KW-1133">Transmembrane helix</keyword>
<protein>
    <submittedName>
        <fullName evidence="3">Uncharacterized protein</fullName>
    </submittedName>
</protein>
<keyword evidence="2" id="KW-0812">Transmembrane</keyword>
<evidence type="ECO:0000256" key="1">
    <source>
        <dbReference type="SAM" id="MobiDB-lite"/>
    </source>
</evidence>
<organism evidence="3">
    <name type="scientific">Helicotheca tamesis</name>
    <dbReference type="NCBI Taxonomy" id="374047"/>
    <lineage>
        <taxon>Eukaryota</taxon>
        <taxon>Sar</taxon>
        <taxon>Stramenopiles</taxon>
        <taxon>Ochrophyta</taxon>
        <taxon>Bacillariophyta</taxon>
        <taxon>Mediophyceae</taxon>
        <taxon>Lithodesmiophycidae</taxon>
        <taxon>Lithodesmiales</taxon>
        <taxon>Lithodesmiaceae</taxon>
        <taxon>Helicotheca</taxon>
    </lineage>
</organism>
<dbReference type="EMBL" id="HBGV01019937">
    <property type="protein sequence ID" value="CAD9519836.1"/>
    <property type="molecule type" value="Transcribed_RNA"/>
</dbReference>
<feature type="compositionally biased region" description="Basic residues" evidence="1">
    <location>
        <begin position="81"/>
        <end position="92"/>
    </location>
</feature>
<name>A0A7S2III6_9STRA</name>
<gene>
    <name evidence="3" type="ORF">HTAM1171_LOCUS12422</name>
</gene>
<dbReference type="AlphaFoldDB" id="A0A7S2III6"/>
<sequence>MMMISSRRSDGGGVSSGSSILLSIMALLMISTTIVDGFVVPSPFQHSGVVLPARTMTVGDVSRSPLVLAAAAEKSGGGSGGKKKRKRRRRKSPPTPTSDASTVDSGSSTVSPPPPPTSKVEESSSSSSVDLDREANEAMDFGFDDEIKLVSSREKALDLPNIRDAMAQKRQRKKEEAFEAERMERRRISRSDKDAMARLLEMDPLADDDKRNFEEEEYTTVSALLAEGAKPFLGITSGQLQVGHFILSLGIILMAYVEYPGFPLTNLPTPLRECLQSGLGTVYVVNTVLAILAVFKAMERDQPPALWAAKSFSVGGLAFDQLTQLPTKEEMRRMNEVKGSRGRKKLARR</sequence>